<dbReference type="InterPro" id="IPR016054">
    <property type="entry name" value="LY6_UPA_recep-like"/>
</dbReference>
<dbReference type="SUPFAM" id="SSF57302">
    <property type="entry name" value="Snake toxin-like"/>
    <property type="match status" value="1"/>
</dbReference>
<keyword evidence="3" id="KW-0336">GPI-anchor</keyword>
<keyword evidence="8" id="KW-0449">Lipoprotein</keyword>
<dbReference type="InterPro" id="IPR046354">
    <property type="entry name" value="SPACA4/Bouncer"/>
</dbReference>
<evidence type="ECO:0000259" key="10">
    <source>
        <dbReference type="Pfam" id="PF00021"/>
    </source>
</evidence>
<reference evidence="11" key="2">
    <citation type="submission" date="2025-08" db="UniProtKB">
        <authorList>
            <consortium name="Ensembl"/>
        </authorList>
    </citation>
    <scope>IDENTIFICATION</scope>
</reference>
<proteinExistence type="inferred from homology"/>
<evidence type="ECO:0000256" key="5">
    <source>
        <dbReference type="ARBA" id="ARBA00023136"/>
    </source>
</evidence>
<evidence type="ECO:0000256" key="6">
    <source>
        <dbReference type="ARBA" id="ARBA00023157"/>
    </source>
</evidence>
<dbReference type="Ensembl" id="ENSELUT00000094664.1">
    <property type="protein sequence ID" value="ENSELUP00000096906.1"/>
    <property type="gene ID" value="ENSELUG00000041990.1"/>
</dbReference>
<organism evidence="11 12">
    <name type="scientific">Esox lucius</name>
    <name type="common">Northern pike</name>
    <dbReference type="NCBI Taxonomy" id="8010"/>
    <lineage>
        <taxon>Eukaryota</taxon>
        <taxon>Metazoa</taxon>
        <taxon>Chordata</taxon>
        <taxon>Craniata</taxon>
        <taxon>Vertebrata</taxon>
        <taxon>Euteleostomi</taxon>
        <taxon>Actinopterygii</taxon>
        <taxon>Neopterygii</taxon>
        <taxon>Teleostei</taxon>
        <taxon>Protacanthopterygii</taxon>
        <taxon>Esociformes</taxon>
        <taxon>Esocidae</taxon>
        <taxon>Esox</taxon>
    </lineage>
</organism>
<evidence type="ECO:0000256" key="8">
    <source>
        <dbReference type="ARBA" id="ARBA00023288"/>
    </source>
</evidence>
<dbReference type="GeneTree" id="ENSGT00390000002843"/>
<comment type="subcellular location">
    <subcellularLocation>
        <location evidence="1">Cell membrane</location>
        <topology evidence="1">Lipid-anchor</topology>
        <topology evidence="1">GPI-anchor</topology>
    </subcellularLocation>
</comment>
<dbReference type="PANTHER" id="PTHR47613:SF1">
    <property type="entry name" value="SPERM ACROSOME MEMBRANE-ASSOCIATED PROTEIN 4"/>
    <property type="match status" value="1"/>
</dbReference>
<keyword evidence="5" id="KW-0472">Membrane</keyword>
<keyword evidence="7" id="KW-0325">Glycoprotein</keyword>
<sequence length="128" mass="13801">MVLFREGEKKMMSQLLCPLLFLCLVPSVVSLFCFTCVFPTISPLDCIKFPQKCPPGQLCLSSKAVGKSGAFSVTLYEKSCVLSSLCGLAGEKYSMGLNFTFTNECCATHLCNGAAALSALYWPGLVFS</sequence>
<dbReference type="PANTHER" id="PTHR47613">
    <property type="entry name" value="SPERM ACROSOME MEMBRANE-ASSOCIATED PROTEIN 4"/>
    <property type="match status" value="1"/>
</dbReference>
<evidence type="ECO:0000313" key="12">
    <source>
        <dbReference type="Proteomes" id="UP000265140"/>
    </source>
</evidence>
<evidence type="ECO:0000256" key="3">
    <source>
        <dbReference type="ARBA" id="ARBA00022622"/>
    </source>
</evidence>
<dbReference type="AlphaFoldDB" id="A0AAY5L789"/>
<dbReference type="GO" id="GO:0098552">
    <property type="term" value="C:side of membrane"/>
    <property type="evidence" value="ECO:0007669"/>
    <property type="project" value="UniProtKB-KW"/>
</dbReference>
<dbReference type="GO" id="GO:0035036">
    <property type="term" value="P:sperm-egg recognition"/>
    <property type="evidence" value="ECO:0007669"/>
    <property type="project" value="TreeGrafter"/>
</dbReference>
<evidence type="ECO:0000256" key="7">
    <source>
        <dbReference type="ARBA" id="ARBA00023180"/>
    </source>
</evidence>
<evidence type="ECO:0000256" key="9">
    <source>
        <dbReference type="ARBA" id="ARBA00029446"/>
    </source>
</evidence>
<dbReference type="Gene3D" id="2.10.60.10">
    <property type="entry name" value="CD59"/>
    <property type="match status" value="1"/>
</dbReference>
<reference evidence="11" key="3">
    <citation type="submission" date="2025-09" db="UniProtKB">
        <authorList>
            <consortium name="Ensembl"/>
        </authorList>
    </citation>
    <scope>IDENTIFICATION</scope>
</reference>
<accession>A0AAY5L789</accession>
<keyword evidence="2" id="KW-1003">Cell membrane</keyword>
<evidence type="ECO:0000256" key="1">
    <source>
        <dbReference type="ARBA" id="ARBA00004609"/>
    </source>
</evidence>
<keyword evidence="12" id="KW-1185">Reference proteome</keyword>
<dbReference type="Proteomes" id="UP000265140">
    <property type="component" value="Chromosome 20"/>
</dbReference>
<feature type="domain" description="UPAR/Ly6" evidence="10">
    <location>
        <begin position="31"/>
        <end position="113"/>
    </location>
</feature>
<dbReference type="Pfam" id="PF00021">
    <property type="entry name" value="UPAR_LY6"/>
    <property type="match status" value="1"/>
</dbReference>
<comment type="similarity">
    <text evidence="9">Belongs to the SPACA4/bouncer family.</text>
</comment>
<dbReference type="GO" id="GO:0005886">
    <property type="term" value="C:plasma membrane"/>
    <property type="evidence" value="ECO:0007669"/>
    <property type="project" value="UniProtKB-SubCell"/>
</dbReference>
<name>A0AAY5L789_ESOLU</name>
<keyword evidence="4" id="KW-0732">Signal</keyword>
<evidence type="ECO:0000256" key="4">
    <source>
        <dbReference type="ARBA" id="ARBA00022729"/>
    </source>
</evidence>
<evidence type="ECO:0000313" key="11">
    <source>
        <dbReference type="Ensembl" id="ENSELUP00000096906.1"/>
    </source>
</evidence>
<keyword evidence="6" id="KW-1015">Disulfide bond</keyword>
<protein>
    <recommendedName>
        <fullName evidence="10">UPAR/Ly6 domain-containing protein</fullName>
    </recommendedName>
</protein>
<evidence type="ECO:0000256" key="2">
    <source>
        <dbReference type="ARBA" id="ARBA00022475"/>
    </source>
</evidence>
<reference evidence="11 12" key="1">
    <citation type="submission" date="2020-02" db="EMBL/GenBank/DDBJ databases">
        <title>Esox lucius (northern pike) genome, fEsoLuc1, primary haplotype.</title>
        <authorList>
            <person name="Myers G."/>
            <person name="Karagic N."/>
            <person name="Meyer A."/>
            <person name="Pippel M."/>
            <person name="Reichard M."/>
            <person name="Winkler S."/>
            <person name="Tracey A."/>
            <person name="Sims Y."/>
            <person name="Howe K."/>
            <person name="Rhie A."/>
            <person name="Formenti G."/>
            <person name="Durbin R."/>
            <person name="Fedrigo O."/>
            <person name="Jarvis E.D."/>
        </authorList>
    </citation>
    <scope>NUCLEOTIDE SEQUENCE [LARGE SCALE GENOMIC DNA]</scope>
</reference>
<dbReference type="InterPro" id="IPR045860">
    <property type="entry name" value="Snake_toxin-like_sf"/>
</dbReference>